<comment type="caution">
    <text evidence="1">The sequence shown here is derived from an EMBL/GenBank/DDBJ whole genome shotgun (WGS) entry which is preliminary data.</text>
</comment>
<gene>
    <name evidence="1" type="ORF">BLM47_04735</name>
</gene>
<sequence length="150" mass="17474">MNPWDSRWMLPEHRRMCEEEAVRRRAEETDALRPPSRRELEWVRTHTVLSVLSAMAARGRRDIARSSVPLKRFFATVAARLEQTIAYDLQQLHRALNDAGIRILNETRSPDGVVCRFVCRGFEERLTITREALRAEIEIKLEAYLSSLGR</sequence>
<name>A0A2A6E1S5_9BACL</name>
<reference evidence="1 2" key="1">
    <citation type="submission" date="2016-12" db="EMBL/GenBank/DDBJ databases">
        <title>Candidatus Reconcilibacillus cellulovorans genome.</title>
        <authorList>
            <person name="Kolinko S."/>
            <person name="Wu Y.-W."/>
            <person name="Tachea F."/>
            <person name="Denzel E."/>
            <person name="Hiras J."/>
            <person name="Baecker N."/>
            <person name="Chan L.J."/>
            <person name="Eichorst S.A."/>
            <person name="Frey D."/>
            <person name="Adams P.D."/>
            <person name="Pray T."/>
            <person name="Tanjore D."/>
            <person name="Petzold C.J."/>
            <person name="Gladden J.M."/>
            <person name="Simmons B.A."/>
            <person name="Singer S.W."/>
        </authorList>
    </citation>
    <scope>NUCLEOTIDE SEQUENCE [LARGE SCALE GENOMIC DNA]</scope>
    <source>
        <strain evidence="1">JTherm</strain>
    </source>
</reference>
<evidence type="ECO:0000313" key="2">
    <source>
        <dbReference type="Proteomes" id="UP000243688"/>
    </source>
</evidence>
<accession>A0A2A6E1S5</accession>
<dbReference type="AlphaFoldDB" id="A0A2A6E1S5"/>
<dbReference type="EMBL" id="MOXJ01000007">
    <property type="protein sequence ID" value="PDO10974.1"/>
    <property type="molecule type" value="Genomic_DNA"/>
</dbReference>
<dbReference type="Proteomes" id="UP000243688">
    <property type="component" value="Unassembled WGS sequence"/>
</dbReference>
<dbReference type="Pfam" id="PF26325">
    <property type="entry name" value="YhjD"/>
    <property type="match status" value="1"/>
</dbReference>
<evidence type="ECO:0000313" key="1">
    <source>
        <dbReference type="EMBL" id="PDO10974.1"/>
    </source>
</evidence>
<protein>
    <submittedName>
        <fullName evidence="1">Uncharacterized protein</fullName>
    </submittedName>
</protein>
<proteinExistence type="predicted"/>
<dbReference type="InterPro" id="IPR058600">
    <property type="entry name" value="YhjD-like"/>
</dbReference>
<organism evidence="1 2">
    <name type="scientific">Candidatus Reconcilbacillus cellulovorans</name>
    <dbReference type="NCBI Taxonomy" id="1906605"/>
    <lineage>
        <taxon>Bacteria</taxon>
        <taxon>Bacillati</taxon>
        <taxon>Bacillota</taxon>
        <taxon>Bacilli</taxon>
        <taxon>Bacillales</taxon>
        <taxon>Paenibacillaceae</taxon>
        <taxon>Candidatus Reconcilbacillus</taxon>
    </lineage>
</organism>